<evidence type="ECO:0000259" key="2">
    <source>
        <dbReference type="PROSITE" id="PS50181"/>
    </source>
</evidence>
<feature type="compositionally biased region" description="Low complexity" evidence="1">
    <location>
        <begin position="290"/>
        <end position="299"/>
    </location>
</feature>
<dbReference type="PROSITE" id="PS50181">
    <property type="entry name" value="FBOX"/>
    <property type="match status" value="1"/>
</dbReference>
<comment type="caution">
    <text evidence="3">The sequence shown here is derived from an EMBL/GenBank/DDBJ whole genome shotgun (WGS) entry which is preliminary data.</text>
</comment>
<dbReference type="InterPro" id="IPR036047">
    <property type="entry name" value="F-box-like_dom_sf"/>
</dbReference>
<dbReference type="InterPro" id="IPR001810">
    <property type="entry name" value="F-box_dom"/>
</dbReference>
<dbReference type="SUPFAM" id="SSF81383">
    <property type="entry name" value="F-box domain"/>
    <property type="match status" value="1"/>
</dbReference>
<reference evidence="3 4" key="1">
    <citation type="submission" date="2015-03" db="EMBL/GenBank/DDBJ databases">
        <authorList>
            <person name="Morales-Cruz A."/>
            <person name="Amrine K.C."/>
            <person name="Cantu D."/>
        </authorList>
    </citation>
    <scope>NUCLEOTIDE SEQUENCE [LARGE SCALE GENOMIC DNA]</scope>
    <source>
        <strain evidence="3">DS831</strain>
    </source>
</reference>
<evidence type="ECO:0000256" key="1">
    <source>
        <dbReference type="SAM" id="MobiDB-lite"/>
    </source>
</evidence>
<sequence length="608" mass="67791">MRRSPASLPTLPEEMIDVIISFTDHETQQQLRLCCRQFNRLTTPRYFRNFRFRLSQLSLDGLISIASHQAIAKYVQDLEFNSHQLLWFFNFDHFLRELRLQPGQPWRPPPGLKHIPTQDFTRPQLHQIYTAYTSERDTPADYIDCVLSRADPSNPLLPHTYPSLPHALASLPNLHTITATFGMEHQQHPPAYTHTWRGLAFAKPDPDPPGDRDNQKAVDSSCLLHALGQAATALRIKPLPLPLRTLNLPVIGPGIFGPIALHRLWNIDGPYRSRSSTTTNANDNRRIPLAAPSVNGNNNNNNPATATTITFFNISAAVAADDDGTHYDESVYGAHFRTLVAAVAGLTRLDLHLNWCSGGRPRGLMAGLAAFLGSAGGLEELALVVESGWGAGVTGTWRRRLAPDPERWRERDPLLALLGRGGGGGGGGGEGEEGDGEGEGEEGEGERDVEVVGVRWPRLRKLTLEVTTTQDGLLGLLGRVAGTLRSLTLCNVRFMPRMGEWGGALREMREMLELDRLEVGWLVHELTGYYAILAPRDVGILGVDEDGAQRRYRMTYRHYETQVVDYVLKKSHSKPELNQGRFFKEHPEYCDWCEGNSLENDENDAEIT</sequence>
<reference evidence="3 4" key="2">
    <citation type="submission" date="2015-05" db="EMBL/GenBank/DDBJ databases">
        <title>Distinctive expansion of gene families associated with plant cell wall degradation and secondary metabolism in the genomes of grapevine trunk pathogens.</title>
        <authorList>
            <person name="Lawrence D.P."/>
            <person name="Travadon R."/>
            <person name="Rolshausen P.E."/>
            <person name="Baumgartner K."/>
        </authorList>
    </citation>
    <scope>NUCLEOTIDE SEQUENCE [LARGE SCALE GENOMIC DNA]</scope>
    <source>
        <strain evidence="3">DS831</strain>
    </source>
</reference>
<dbReference type="Proteomes" id="UP000034182">
    <property type="component" value="Unassembled WGS sequence"/>
</dbReference>
<proteinExistence type="predicted"/>
<accession>A0A0G2ELW7</accession>
<feature type="domain" description="F-box" evidence="2">
    <location>
        <begin position="5"/>
        <end position="50"/>
    </location>
</feature>
<organism evidence="3 4">
    <name type="scientific">Diplodia seriata</name>
    <dbReference type="NCBI Taxonomy" id="420778"/>
    <lineage>
        <taxon>Eukaryota</taxon>
        <taxon>Fungi</taxon>
        <taxon>Dikarya</taxon>
        <taxon>Ascomycota</taxon>
        <taxon>Pezizomycotina</taxon>
        <taxon>Dothideomycetes</taxon>
        <taxon>Dothideomycetes incertae sedis</taxon>
        <taxon>Botryosphaeriales</taxon>
        <taxon>Botryosphaeriaceae</taxon>
        <taxon>Diplodia</taxon>
    </lineage>
</organism>
<feature type="region of interest" description="Disordered" evidence="1">
    <location>
        <begin position="274"/>
        <end position="299"/>
    </location>
</feature>
<evidence type="ECO:0000313" key="4">
    <source>
        <dbReference type="Proteomes" id="UP000034182"/>
    </source>
</evidence>
<dbReference type="AlphaFoldDB" id="A0A0G2ELW7"/>
<evidence type="ECO:0000313" key="3">
    <source>
        <dbReference type="EMBL" id="KKY23146.1"/>
    </source>
</evidence>
<feature type="region of interest" description="Disordered" evidence="1">
    <location>
        <begin position="419"/>
        <end position="448"/>
    </location>
</feature>
<feature type="compositionally biased region" description="Gly residues" evidence="1">
    <location>
        <begin position="419"/>
        <end position="429"/>
    </location>
</feature>
<gene>
    <name evidence="3" type="ORF">UCDDS831_g03271</name>
</gene>
<feature type="compositionally biased region" description="Acidic residues" evidence="1">
    <location>
        <begin position="430"/>
        <end position="447"/>
    </location>
</feature>
<dbReference type="EMBL" id="LAQI01000070">
    <property type="protein sequence ID" value="KKY23146.1"/>
    <property type="molecule type" value="Genomic_DNA"/>
</dbReference>
<name>A0A0G2ELW7_9PEZI</name>
<protein>
    <submittedName>
        <fullName evidence="3">Putative chromatin modification-related protein eaf7</fullName>
    </submittedName>
</protein>